<feature type="compositionally biased region" description="Basic and acidic residues" evidence="1">
    <location>
        <begin position="1"/>
        <end position="10"/>
    </location>
</feature>
<dbReference type="EMBL" id="JAHRHJ020000007">
    <property type="protein sequence ID" value="KAH9307763.1"/>
    <property type="molecule type" value="Genomic_DNA"/>
</dbReference>
<proteinExistence type="predicted"/>
<feature type="region of interest" description="Disordered" evidence="1">
    <location>
        <begin position="1"/>
        <end position="38"/>
    </location>
</feature>
<feature type="non-terminal residue" evidence="2">
    <location>
        <position position="1"/>
    </location>
</feature>
<organism evidence="2 3">
    <name type="scientific">Taxus chinensis</name>
    <name type="common">Chinese yew</name>
    <name type="synonym">Taxus wallichiana var. chinensis</name>
    <dbReference type="NCBI Taxonomy" id="29808"/>
    <lineage>
        <taxon>Eukaryota</taxon>
        <taxon>Viridiplantae</taxon>
        <taxon>Streptophyta</taxon>
        <taxon>Embryophyta</taxon>
        <taxon>Tracheophyta</taxon>
        <taxon>Spermatophyta</taxon>
        <taxon>Pinopsida</taxon>
        <taxon>Pinidae</taxon>
        <taxon>Conifers II</taxon>
        <taxon>Cupressales</taxon>
        <taxon>Taxaceae</taxon>
        <taxon>Taxus</taxon>
    </lineage>
</organism>
<sequence length="145" mass="16610">SSVIVMDRKGPKQKLQCSQENEDSIKNERKRPRSDDSEDEFQQFFALVDRIQEKHRLCKQNGMKGIFAREILTIRENVCANIIVPISPWKPAFEHEDFCGPAWKGNRDLTSCEEKNVGSSAVTEKQESDKYMAVEIFDLNVEAAS</sequence>
<gene>
    <name evidence="2" type="ORF">KI387_035674</name>
</gene>
<evidence type="ECO:0000313" key="2">
    <source>
        <dbReference type="EMBL" id="KAH9307763.1"/>
    </source>
</evidence>
<reference evidence="2 3" key="1">
    <citation type="journal article" date="2021" name="Nat. Plants">
        <title>The Taxus genome provides insights into paclitaxel biosynthesis.</title>
        <authorList>
            <person name="Xiong X."/>
            <person name="Gou J."/>
            <person name="Liao Q."/>
            <person name="Li Y."/>
            <person name="Zhou Q."/>
            <person name="Bi G."/>
            <person name="Li C."/>
            <person name="Du R."/>
            <person name="Wang X."/>
            <person name="Sun T."/>
            <person name="Guo L."/>
            <person name="Liang H."/>
            <person name="Lu P."/>
            <person name="Wu Y."/>
            <person name="Zhang Z."/>
            <person name="Ro D.K."/>
            <person name="Shang Y."/>
            <person name="Huang S."/>
            <person name="Yan J."/>
        </authorList>
    </citation>
    <scope>NUCLEOTIDE SEQUENCE [LARGE SCALE GENOMIC DNA]</scope>
    <source>
        <strain evidence="2">Ta-2019</strain>
    </source>
</reference>
<protein>
    <submittedName>
        <fullName evidence="2">Uncharacterized protein</fullName>
    </submittedName>
</protein>
<evidence type="ECO:0000313" key="3">
    <source>
        <dbReference type="Proteomes" id="UP000824469"/>
    </source>
</evidence>
<evidence type="ECO:0000256" key="1">
    <source>
        <dbReference type="SAM" id="MobiDB-lite"/>
    </source>
</evidence>
<keyword evidence="3" id="KW-1185">Reference proteome</keyword>
<dbReference type="Proteomes" id="UP000824469">
    <property type="component" value="Unassembled WGS sequence"/>
</dbReference>
<accession>A0AA38FQR8</accession>
<dbReference type="AlphaFoldDB" id="A0AA38FQR8"/>
<dbReference type="OMA" id="CANIIVP"/>
<name>A0AA38FQR8_TAXCH</name>
<comment type="caution">
    <text evidence="2">The sequence shown here is derived from an EMBL/GenBank/DDBJ whole genome shotgun (WGS) entry which is preliminary data.</text>
</comment>